<evidence type="ECO:0000313" key="2">
    <source>
        <dbReference type="EMBL" id="KAF3328578.1"/>
    </source>
</evidence>
<dbReference type="InterPro" id="IPR039608">
    <property type="entry name" value="VQ_1/10"/>
</dbReference>
<proteinExistence type="predicted"/>
<organism evidence="2 3">
    <name type="scientific">Carex littledalei</name>
    <dbReference type="NCBI Taxonomy" id="544730"/>
    <lineage>
        <taxon>Eukaryota</taxon>
        <taxon>Viridiplantae</taxon>
        <taxon>Streptophyta</taxon>
        <taxon>Embryophyta</taxon>
        <taxon>Tracheophyta</taxon>
        <taxon>Spermatophyta</taxon>
        <taxon>Magnoliopsida</taxon>
        <taxon>Liliopsida</taxon>
        <taxon>Poales</taxon>
        <taxon>Cyperaceae</taxon>
        <taxon>Cyperoideae</taxon>
        <taxon>Cariceae</taxon>
        <taxon>Carex</taxon>
        <taxon>Carex subgen. Euthyceras</taxon>
    </lineage>
</organism>
<evidence type="ECO:0000313" key="3">
    <source>
        <dbReference type="Proteomes" id="UP000623129"/>
    </source>
</evidence>
<dbReference type="Pfam" id="PF05678">
    <property type="entry name" value="VQ"/>
    <property type="match status" value="1"/>
</dbReference>
<gene>
    <name evidence="2" type="ORF">FCM35_KLT05656</name>
</gene>
<comment type="caution">
    <text evidence="2">The sequence shown here is derived from an EMBL/GenBank/DDBJ whole genome shotgun (WGS) entry which is preliminary data.</text>
</comment>
<dbReference type="InterPro" id="IPR008889">
    <property type="entry name" value="VQ"/>
</dbReference>
<dbReference type="AlphaFoldDB" id="A0A833QU84"/>
<keyword evidence="3" id="KW-1185">Reference proteome</keyword>
<sequence>MCADSREQDKKVKVTFIELETMFVETDAENFMLVVQKLTGKEKEPSPSEANKENAMPIKPQEEVCIANGGFMLEAPCAKDAVDEVVAWMAELEPHLDELYDIMNQ</sequence>
<dbReference type="Proteomes" id="UP000623129">
    <property type="component" value="Unassembled WGS sequence"/>
</dbReference>
<feature type="domain" description="VQ" evidence="1">
    <location>
        <begin position="20"/>
        <end position="41"/>
    </location>
</feature>
<evidence type="ECO:0000259" key="1">
    <source>
        <dbReference type="Pfam" id="PF05678"/>
    </source>
</evidence>
<dbReference type="EMBL" id="SWLB01000015">
    <property type="protein sequence ID" value="KAF3328578.1"/>
    <property type="molecule type" value="Genomic_DNA"/>
</dbReference>
<accession>A0A833QU84</accession>
<dbReference type="OrthoDB" id="691083at2759"/>
<dbReference type="PANTHER" id="PTHR34777:SF1">
    <property type="entry name" value="VQ MOTIF-CONTAINING PROTEIN 10"/>
    <property type="match status" value="1"/>
</dbReference>
<reference evidence="2" key="1">
    <citation type="submission" date="2020-01" db="EMBL/GenBank/DDBJ databases">
        <title>Genome sequence of Kobresia littledalei, the first chromosome-level genome in the family Cyperaceae.</title>
        <authorList>
            <person name="Qu G."/>
        </authorList>
    </citation>
    <scope>NUCLEOTIDE SEQUENCE</scope>
    <source>
        <strain evidence="2">C.B.Clarke</strain>
        <tissue evidence="2">Leaf</tissue>
    </source>
</reference>
<name>A0A833QU84_9POAL</name>
<dbReference type="PANTHER" id="PTHR34777">
    <property type="entry name" value="VQ MOTIF-CONTAINING PROTEIN 10"/>
    <property type="match status" value="1"/>
</dbReference>
<protein>
    <submittedName>
        <fullName evidence="2">VQ motif-containing protein</fullName>
    </submittedName>
</protein>